<dbReference type="OrthoDB" id="268835at2"/>
<dbReference type="EMBL" id="WJIE01000030">
    <property type="protein sequence ID" value="MRG98375.1"/>
    <property type="molecule type" value="Genomic_DNA"/>
</dbReference>
<keyword evidence="4" id="KW-0819">tRNA processing</keyword>
<evidence type="ECO:0000256" key="5">
    <source>
        <dbReference type="ARBA" id="ARBA00034489"/>
    </source>
</evidence>
<proteinExistence type="inferred from homology"/>
<name>A0A6N7Q6P4_9BACT</name>
<dbReference type="Proteomes" id="UP000440224">
    <property type="component" value="Unassembled WGS sequence"/>
</dbReference>
<keyword evidence="2" id="KW-0808">Transferase</keyword>
<accession>A0A6N7Q6P4</accession>
<dbReference type="Pfam" id="PF03942">
    <property type="entry name" value="DTW"/>
    <property type="match status" value="1"/>
</dbReference>
<evidence type="ECO:0000256" key="3">
    <source>
        <dbReference type="ARBA" id="ARBA00022691"/>
    </source>
</evidence>
<evidence type="ECO:0000259" key="6">
    <source>
        <dbReference type="SMART" id="SM01144"/>
    </source>
</evidence>
<dbReference type="PANTHER" id="PTHR21392">
    <property type="entry name" value="TRNA-URIDINE AMINOCARBOXYPROPYLTRANSFERASE 2"/>
    <property type="match status" value="1"/>
</dbReference>
<dbReference type="GO" id="GO:0016432">
    <property type="term" value="F:tRNA-uridine aminocarboxypropyltransferase activity"/>
    <property type="evidence" value="ECO:0007669"/>
    <property type="project" value="UniProtKB-EC"/>
</dbReference>
<dbReference type="SMART" id="SM01144">
    <property type="entry name" value="DTW"/>
    <property type="match status" value="1"/>
</dbReference>
<organism evidence="7 8">
    <name type="scientific">Polyangium spumosum</name>
    <dbReference type="NCBI Taxonomy" id="889282"/>
    <lineage>
        <taxon>Bacteria</taxon>
        <taxon>Pseudomonadati</taxon>
        <taxon>Myxococcota</taxon>
        <taxon>Polyangia</taxon>
        <taxon>Polyangiales</taxon>
        <taxon>Polyangiaceae</taxon>
        <taxon>Polyangium</taxon>
    </lineage>
</organism>
<evidence type="ECO:0000256" key="2">
    <source>
        <dbReference type="ARBA" id="ARBA00022679"/>
    </source>
</evidence>
<evidence type="ECO:0000313" key="8">
    <source>
        <dbReference type="Proteomes" id="UP000440224"/>
    </source>
</evidence>
<reference evidence="7 8" key="1">
    <citation type="submission" date="2019-10" db="EMBL/GenBank/DDBJ databases">
        <title>A soil myxobacterium in the family Polyangiaceae.</title>
        <authorList>
            <person name="Li Y."/>
            <person name="Wang J."/>
        </authorList>
    </citation>
    <scope>NUCLEOTIDE SEQUENCE [LARGE SCALE GENOMIC DNA]</scope>
    <source>
        <strain evidence="7 8">DSM 14734</strain>
    </source>
</reference>
<gene>
    <name evidence="7" type="ORF">GF068_41645</name>
</gene>
<feature type="domain" description="DTW" evidence="6">
    <location>
        <begin position="21"/>
        <end position="206"/>
    </location>
</feature>
<protein>
    <recommendedName>
        <fullName evidence="1">tRNA-uridine aminocarboxypropyltransferase</fullName>
        <ecNumber evidence="1">2.5.1.25</ecNumber>
    </recommendedName>
</protein>
<dbReference type="InterPro" id="IPR039262">
    <property type="entry name" value="DTWD2/TAPT"/>
</dbReference>
<dbReference type="RefSeq" id="WP_153825138.1">
    <property type="nucleotide sequence ID" value="NZ_WJIE01000030.1"/>
</dbReference>
<dbReference type="EC" id="2.5.1.25" evidence="1"/>
<keyword evidence="3" id="KW-0949">S-adenosyl-L-methionine</keyword>
<evidence type="ECO:0000313" key="7">
    <source>
        <dbReference type="EMBL" id="MRG98375.1"/>
    </source>
</evidence>
<dbReference type="GO" id="GO:0008033">
    <property type="term" value="P:tRNA processing"/>
    <property type="evidence" value="ECO:0007669"/>
    <property type="project" value="UniProtKB-KW"/>
</dbReference>
<evidence type="ECO:0000256" key="1">
    <source>
        <dbReference type="ARBA" id="ARBA00012386"/>
    </source>
</evidence>
<dbReference type="InterPro" id="IPR005636">
    <property type="entry name" value="DTW"/>
</dbReference>
<comment type="similarity">
    <text evidence="5">Belongs to the TDD superfamily. DTWD2 family.</text>
</comment>
<keyword evidence="8" id="KW-1185">Reference proteome</keyword>
<dbReference type="PANTHER" id="PTHR21392:SF0">
    <property type="entry name" value="TRNA-URIDINE AMINOCARBOXYPROPYLTRANSFERASE 2"/>
    <property type="match status" value="1"/>
</dbReference>
<dbReference type="AlphaFoldDB" id="A0A6N7Q6P4"/>
<sequence length="220" mass="24313">MSAYVPPPLSPPGKEPIRTQRILRCEACWLPPSVCMCAELAPMSVRTQVVLLVHHLERFKSSNTGRLVARMIPETIVRVHGDPSREPAAPLPEGRVFLLFPDPEARVLTADLAEGGRAVLMVPDGTWGQARRMARRDPDAQRALAVKLPEGQTTRFGALRQSDRAGTTSTMEAVAQALGILEGREAFERMSRAFETFVERTMYVRTNAARVAMENPRGGR</sequence>
<comment type="caution">
    <text evidence="7">The sequence shown here is derived from an EMBL/GenBank/DDBJ whole genome shotgun (WGS) entry which is preliminary data.</text>
</comment>
<evidence type="ECO:0000256" key="4">
    <source>
        <dbReference type="ARBA" id="ARBA00022694"/>
    </source>
</evidence>